<feature type="domain" description="Rubisco accumulation factor 1 alpha-helical" evidence="4">
    <location>
        <begin position="199"/>
        <end position="308"/>
    </location>
</feature>
<feature type="compositionally biased region" description="Pro residues" evidence="2">
    <location>
        <begin position="62"/>
        <end position="71"/>
    </location>
</feature>
<feature type="region of interest" description="Disordered" evidence="2">
    <location>
        <begin position="61"/>
        <end position="84"/>
    </location>
</feature>
<evidence type="ECO:0008006" key="8">
    <source>
        <dbReference type="Google" id="ProtNLM"/>
    </source>
</evidence>
<keyword evidence="1" id="KW-0143">Chaperone</keyword>
<evidence type="ECO:0000259" key="4">
    <source>
        <dbReference type="Pfam" id="PF18578"/>
    </source>
</evidence>
<accession>A0A2I0HKB4</accession>
<dbReference type="InterPro" id="IPR040858">
    <property type="entry name" value="Raf1_C"/>
</dbReference>
<dbReference type="Pfam" id="PF18579">
    <property type="entry name" value="Raf1_HTH"/>
    <property type="match status" value="1"/>
</dbReference>
<comment type="caution">
    <text evidence="6">The sequence shown here is derived from an EMBL/GenBank/DDBJ whole genome shotgun (WGS) entry which is preliminary data.</text>
</comment>
<reference evidence="6 7" key="1">
    <citation type="submission" date="2017-11" db="EMBL/GenBank/DDBJ databases">
        <title>De-novo sequencing of pomegranate (Punica granatum L.) genome.</title>
        <authorList>
            <person name="Akparov Z."/>
            <person name="Amiraslanov A."/>
            <person name="Hajiyeva S."/>
            <person name="Abbasov M."/>
            <person name="Kaur K."/>
            <person name="Hamwieh A."/>
            <person name="Solovyev V."/>
            <person name="Salamov A."/>
            <person name="Braich B."/>
            <person name="Kosarev P."/>
            <person name="Mahmoud A."/>
            <person name="Hajiyev E."/>
            <person name="Babayeva S."/>
            <person name="Izzatullayeva V."/>
            <person name="Mammadov A."/>
            <person name="Mammadov A."/>
            <person name="Sharifova S."/>
            <person name="Ojaghi J."/>
            <person name="Eynullazada K."/>
            <person name="Bayramov B."/>
            <person name="Abdulazimova A."/>
            <person name="Shahmuradov I."/>
        </authorList>
    </citation>
    <scope>NUCLEOTIDE SEQUENCE [LARGE SCALE GENOMIC DNA]</scope>
    <source>
        <strain evidence="7">cv. AG2017</strain>
        <tissue evidence="6">Leaf</tissue>
    </source>
</reference>
<feature type="domain" description="Rubisco accumulation factor 1 C-terminal" evidence="3">
    <location>
        <begin position="328"/>
        <end position="485"/>
    </location>
</feature>
<evidence type="ECO:0000313" key="6">
    <source>
        <dbReference type="EMBL" id="PKI32144.1"/>
    </source>
</evidence>
<dbReference type="PANTHER" id="PTHR35299">
    <property type="entry name" value="RUBISCO ACCUMULATION FACTOR 1"/>
    <property type="match status" value="1"/>
</dbReference>
<evidence type="ECO:0000259" key="5">
    <source>
        <dbReference type="Pfam" id="PF18579"/>
    </source>
</evidence>
<protein>
    <recommendedName>
        <fullName evidence="8">Rubisco accumulation factor 1.1, chloroplastic</fullName>
    </recommendedName>
</protein>
<name>A0A2I0HKB4_PUNGR</name>
<gene>
    <name evidence="6" type="ORF">CRG98_047462</name>
</gene>
<dbReference type="Pfam" id="PF18578">
    <property type="entry name" value="Raf1_N"/>
    <property type="match status" value="1"/>
</dbReference>
<dbReference type="GO" id="GO:0110102">
    <property type="term" value="P:ribulose bisphosphate carboxylase complex assembly"/>
    <property type="evidence" value="ECO:0007669"/>
    <property type="project" value="UniProtKB-ARBA"/>
</dbReference>
<dbReference type="Proteomes" id="UP000233551">
    <property type="component" value="Unassembled WGS sequence"/>
</dbReference>
<feature type="domain" description="Rubisco accumulation factor 1 helix turn helix" evidence="5">
    <location>
        <begin position="127"/>
        <end position="186"/>
    </location>
</feature>
<dbReference type="STRING" id="22663.A0A2I0HKB4"/>
<proteinExistence type="predicted"/>
<evidence type="ECO:0000256" key="1">
    <source>
        <dbReference type="ARBA" id="ARBA00023186"/>
    </source>
</evidence>
<keyword evidence="7" id="KW-1185">Reference proteome</keyword>
<organism evidence="6 7">
    <name type="scientific">Punica granatum</name>
    <name type="common">Pomegranate</name>
    <dbReference type="NCBI Taxonomy" id="22663"/>
    <lineage>
        <taxon>Eukaryota</taxon>
        <taxon>Viridiplantae</taxon>
        <taxon>Streptophyta</taxon>
        <taxon>Embryophyta</taxon>
        <taxon>Tracheophyta</taxon>
        <taxon>Spermatophyta</taxon>
        <taxon>Magnoliopsida</taxon>
        <taxon>eudicotyledons</taxon>
        <taxon>Gunneridae</taxon>
        <taxon>Pentapetalae</taxon>
        <taxon>rosids</taxon>
        <taxon>malvids</taxon>
        <taxon>Myrtales</taxon>
        <taxon>Lythraceae</taxon>
        <taxon>Punica</taxon>
    </lineage>
</organism>
<evidence type="ECO:0000259" key="3">
    <source>
        <dbReference type="Pfam" id="PF18087"/>
    </source>
</evidence>
<evidence type="ECO:0000256" key="2">
    <source>
        <dbReference type="SAM" id="MobiDB-lite"/>
    </source>
</evidence>
<dbReference type="Pfam" id="PF18087">
    <property type="entry name" value="RuBisCo_chap_C"/>
    <property type="match status" value="1"/>
</dbReference>
<dbReference type="InterPro" id="IPR037494">
    <property type="entry name" value="RAF1"/>
</dbReference>
<sequence length="498" mass="54480">MDERTCGGDDGGVIRLSRAEHSIAEPPPPFLPPHSDRRAALALALSVTMLSLTRTLTSPFLNPNPPLPMPTSKPSIKPSSIKPTSNMMQPSGLIPASPGDSPQKTLQLYQPFRPPPSPVPSQYRNLDTAARLEILSNRLGPWFEYAPLISALLQEGFTPPSLEEVTGISGVEQNRFVVASQVRDSLIQTGTDPEIISHFDTGGAELLYEIRLLSASQRSAAAGFIVANGFDVKQSQDLARAMKDFPRRRGDKGWDKFDYTLPGDCLSFMYYRQSREHRNPSEQRTAALEQALKVAATESAKMAVLEELKGDKSGSKDGEGEESAAVRVPVVRLKIGEVAEASSVAVLPVCRASEGETEVVEAPWQCKGEGDFRVVVAEKGWKSWVVLPRWEPVAGLDSNGGVTVAFPDARVLPWKVNRWYQEEAILVVVNRSQKAVEADDGFYLVAVAAGSDRPERLQVERGSRLKEAGTEESLGTVVLVVRPPKEEVDDQLSDEDWE</sequence>
<feature type="compositionally biased region" description="Low complexity" evidence="2">
    <location>
        <begin position="72"/>
        <end position="84"/>
    </location>
</feature>
<evidence type="ECO:0000313" key="7">
    <source>
        <dbReference type="Proteomes" id="UP000233551"/>
    </source>
</evidence>
<dbReference type="GO" id="GO:0009507">
    <property type="term" value="C:chloroplast"/>
    <property type="evidence" value="ECO:0007669"/>
    <property type="project" value="TreeGrafter"/>
</dbReference>
<dbReference type="EMBL" id="PGOL01008005">
    <property type="protein sequence ID" value="PKI32144.1"/>
    <property type="molecule type" value="Genomic_DNA"/>
</dbReference>
<dbReference type="PANTHER" id="PTHR35299:SF3">
    <property type="entry name" value="RUBISCO ACCUMULATION FACTOR 1.2, CHLOROPLASTIC"/>
    <property type="match status" value="1"/>
</dbReference>
<dbReference type="AlphaFoldDB" id="A0A2I0HKB4"/>
<dbReference type="InterPro" id="IPR041358">
    <property type="entry name" value="Raf1_N"/>
</dbReference>
<dbReference type="InterPro" id="IPR040781">
    <property type="entry name" value="Raf1_HTH"/>
</dbReference>